<dbReference type="Proteomes" id="UP000548304">
    <property type="component" value="Unassembled WGS sequence"/>
</dbReference>
<keyword evidence="3" id="KW-1185">Reference proteome</keyword>
<organism evidence="2 3">
    <name type="scientific">Actinopolyspora biskrensis</name>
    <dbReference type="NCBI Taxonomy" id="1470178"/>
    <lineage>
        <taxon>Bacteria</taxon>
        <taxon>Bacillati</taxon>
        <taxon>Actinomycetota</taxon>
        <taxon>Actinomycetes</taxon>
        <taxon>Actinopolysporales</taxon>
        <taxon>Actinopolysporaceae</taxon>
        <taxon>Actinopolyspora</taxon>
    </lineage>
</organism>
<name>A0A852ZFP4_9ACTN</name>
<accession>A0A852ZFP4</accession>
<comment type="caution">
    <text evidence="2">The sequence shown here is derived from an EMBL/GenBank/DDBJ whole genome shotgun (WGS) entry which is preliminary data.</text>
</comment>
<feature type="compositionally biased region" description="Basic and acidic residues" evidence="1">
    <location>
        <begin position="104"/>
        <end position="115"/>
    </location>
</feature>
<gene>
    <name evidence="2" type="ORF">FHR84_004191</name>
</gene>
<evidence type="ECO:0000313" key="3">
    <source>
        <dbReference type="Proteomes" id="UP000548304"/>
    </source>
</evidence>
<dbReference type="AlphaFoldDB" id="A0A852ZFP4"/>
<protein>
    <recommendedName>
        <fullName evidence="4">DUF3558 domain-containing protein</fullName>
    </recommendedName>
</protein>
<dbReference type="EMBL" id="JACBYW010000009">
    <property type="protein sequence ID" value="NYH80823.1"/>
    <property type="molecule type" value="Genomic_DNA"/>
</dbReference>
<evidence type="ECO:0000313" key="2">
    <source>
        <dbReference type="EMBL" id="NYH80823.1"/>
    </source>
</evidence>
<reference evidence="2 3" key="1">
    <citation type="submission" date="2020-07" db="EMBL/GenBank/DDBJ databases">
        <title>Genomic Encyclopedia of Type Strains, Phase III (KMG-III): the genomes of soil and plant-associated and newly described type strains.</title>
        <authorList>
            <person name="Whitman W."/>
        </authorList>
    </citation>
    <scope>NUCLEOTIDE SEQUENCE [LARGE SCALE GENOMIC DNA]</scope>
    <source>
        <strain evidence="2 3">CECT 8576</strain>
    </source>
</reference>
<sequence>MDFKRGFRLSAVVVGGVMLSGVVLSIATAVRSDVSSVYEDETSGREYKDMSTVIPYSDVTVADPKDARAEYVCHLVPEEVAARFGLELEGRKLSDGFTPEDPDSCSRRSQDHDGTKNVIVVSDEHSIEQYYGRPTEYDNPAKLKIAGYHAVRINQLDPMKWGRCNILMATQENQTVESYTRVSPDDIGEVDPCELSKKVLRLSVSSWPAAK</sequence>
<proteinExistence type="predicted"/>
<evidence type="ECO:0008006" key="4">
    <source>
        <dbReference type="Google" id="ProtNLM"/>
    </source>
</evidence>
<evidence type="ECO:0000256" key="1">
    <source>
        <dbReference type="SAM" id="MobiDB-lite"/>
    </source>
</evidence>
<feature type="region of interest" description="Disordered" evidence="1">
    <location>
        <begin position="93"/>
        <end position="115"/>
    </location>
</feature>
<dbReference type="RefSeq" id="WP_179537129.1">
    <property type="nucleotide sequence ID" value="NZ_JACBYW010000009.1"/>
</dbReference>